<sequence length="91" mass="10496">MCVLQAPYYSHTTKVRSYIQGTSLRGRDVRRFWSYQDCFSKTGQWVRDETPRAMCCKVKDDHTANFTKCNYTVPDCNASSTVVYGSPLPNR</sequence>
<proteinExistence type="predicted"/>
<protein>
    <submittedName>
        <fullName evidence="1">Uncharacterized protein</fullName>
    </submittedName>
</protein>
<reference evidence="1" key="1">
    <citation type="submission" date="2020-06" db="EMBL/GenBank/DDBJ databases">
        <title>WGS assembly of Ceratodon purpureus strain R40.</title>
        <authorList>
            <person name="Carey S.B."/>
            <person name="Jenkins J."/>
            <person name="Shu S."/>
            <person name="Lovell J.T."/>
            <person name="Sreedasyam A."/>
            <person name="Maumus F."/>
            <person name="Tiley G.P."/>
            <person name="Fernandez-Pozo N."/>
            <person name="Barry K."/>
            <person name="Chen C."/>
            <person name="Wang M."/>
            <person name="Lipzen A."/>
            <person name="Daum C."/>
            <person name="Saski C.A."/>
            <person name="Payton A.C."/>
            <person name="Mcbreen J.C."/>
            <person name="Conrad R.E."/>
            <person name="Kollar L.M."/>
            <person name="Olsson S."/>
            <person name="Huttunen S."/>
            <person name="Landis J.B."/>
            <person name="Wickett N.J."/>
            <person name="Johnson M.G."/>
            <person name="Rensing S.A."/>
            <person name="Grimwood J."/>
            <person name="Schmutz J."/>
            <person name="Mcdaniel S.F."/>
        </authorList>
    </citation>
    <scope>NUCLEOTIDE SEQUENCE</scope>
    <source>
        <strain evidence="1">R40</strain>
    </source>
</reference>
<dbReference type="AlphaFoldDB" id="A0A8T0H2D7"/>
<dbReference type="EMBL" id="CM026429">
    <property type="protein sequence ID" value="KAG0564937.1"/>
    <property type="molecule type" value="Genomic_DNA"/>
</dbReference>
<dbReference type="Proteomes" id="UP000822688">
    <property type="component" value="Chromosome 8"/>
</dbReference>
<evidence type="ECO:0000313" key="1">
    <source>
        <dbReference type="EMBL" id="KAG0564937.1"/>
    </source>
</evidence>
<keyword evidence="2" id="KW-1185">Reference proteome</keyword>
<comment type="caution">
    <text evidence="1">The sequence shown here is derived from an EMBL/GenBank/DDBJ whole genome shotgun (WGS) entry which is preliminary data.</text>
</comment>
<gene>
    <name evidence="1" type="ORF">KC19_8G151200</name>
</gene>
<accession>A0A8T0H2D7</accession>
<organism evidence="1 2">
    <name type="scientific">Ceratodon purpureus</name>
    <name type="common">Fire moss</name>
    <name type="synonym">Dicranum purpureum</name>
    <dbReference type="NCBI Taxonomy" id="3225"/>
    <lineage>
        <taxon>Eukaryota</taxon>
        <taxon>Viridiplantae</taxon>
        <taxon>Streptophyta</taxon>
        <taxon>Embryophyta</taxon>
        <taxon>Bryophyta</taxon>
        <taxon>Bryophytina</taxon>
        <taxon>Bryopsida</taxon>
        <taxon>Dicranidae</taxon>
        <taxon>Pseudoditrichales</taxon>
        <taxon>Ditrichaceae</taxon>
        <taxon>Ceratodon</taxon>
    </lineage>
</organism>
<evidence type="ECO:0000313" key="2">
    <source>
        <dbReference type="Proteomes" id="UP000822688"/>
    </source>
</evidence>
<name>A0A8T0H2D7_CERPU</name>